<dbReference type="InterPro" id="IPR001650">
    <property type="entry name" value="Helicase_C-like"/>
</dbReference>
<evidence type="ECO:0000256" key="3">
    <source>
        <dbReference type="ARBA" id="ARBA00010379"/>
    </source>
</evidence>
<dbReference type="PANTHER" id="PTHR47959">
    <property type="entry name" value="ATP-DEPENDENT RNA HELICASE RHLE-RELATED"/>
    <property type="match status" value="1"/>
</dbReference>
<feature type="compositionally biased region" description="Gly residues" evidence="14">
    <location>
        <begin position="981"/>
        <end position="1017"/>
    </location>
</feature>
<feature type="compositionally biased region" description="Polar residues" evidence="14">
    <location>
        <begin position="36"/>
        <end position="45"/>
    </location>
</feature>
<dbReference type="InterPro" id="IPR011545">
    <property type="entry name" value="DEAD/DEAH_box_helicase_dom"/>
</dbReference>
<accession>A0A2X0KFR9</accession>
<organism evidence="18 19">
    <name type="scientific">Microbotryum saponariae</name>
    <dbReference type="NCBI Taxonomy" id="289078"/>
    <lineage>
        <taxon>Eukaryota</taxon>
        <taxon>Fungi</taxon>
        <taxon>Dikarya</taxon>
        <taxon>Basidiomycota</taxon>
        <taxon>Pucciniomycotina</taxon>
        <taxon>Microbotryomycetes</taxon>
        <taxon>Microbotryales</taxon>
        <taxon>Microbotryaceae</taxon>
        <taxon>Microbotryum</taxon>
    </lineage>
</organism>
<keyword evidence="11" id="KW-0539">Nucleus</keyword>
<dbReference type="GO" id="GO:0010467">
    <property type="term" value="P:gene expression"/>
    <property type="evidence" value="ECO:0007669"/>
    <property type="project" value="UniProtKB-ARBA"/>
</dbReference>
<dbReference type="SMART" id="SM01123">
    <property type="entry name" value="DBP10CT"/>
    <property type="match status" value="1"/>
</dbReference>
<evidence type="ECO:0000256" key="2">
    <source>
        <dbReference type="ARBA" id="ARBA00004123"/>
    </source>
</evidence>
<feature type="compositionally biased region" description="Basic and acidic residues" evidence="14">
    <location>
        <begin position="954"/>
        <end position="967"/>
    </location>
</feature>
<evidence type="ECO:0000256" key="6">
    <source>
        <dbReference type="ARBA" id="ARBA00022741"/>
    </source>
</evidence>
<evidence type="ECO:0000256" key="4">
    <source>
        <dbReference type="ARBA" id="ARBA00012552"/>
    </source>
</evidence>
<gene>
    <name evidence="18" type="ORF">BZ3500_MVSOF-1268-A1-R1_CHR9G10848</name>
</gene>
<evidence type="ECO:0000256" key="12">
    <source>
        <dbReference type="ARBA" id="ARBA00047984"/>
    </source>
</evidence>
<feature type="region of interest" description="Disordered" evidence="14">
    <location>
        <begin position="1"/>
        <end position="55"/>
    </location>
</feature>
<keyword evidence="19" id="KW-1185">Reference proteome</keyword>
<evidence type="ECO:0000256" key="14">
    <source>
        <dbReference type="SAM" id="MobiDB-lite"/>
    </source>
</evidence>
<evidence type="ECO:0000259" key="17">
    <source>
        <dbReference type="PROSITE" id="PS51195"/>
    </source>
</evidence>
<dbReference type="GO" id="GO:0005730">
    <property type="term" value="C:nucleolus"/>
    <property type="evidence" value="ECO:0007669"/>
    <property type="project" value="UniProtKB-SubCell"/>
</dbReference>
<protein>
    <recommendedName>
        <fullName evidence="4">RNA helicase</fullName>
        <ecNumber evidence="4">3.6.4.13</ecNumber>
    </recommendedName>
</protein>
<dbReference type="PROSITE" id="PS51192">
    <property type="entry name" value="HELICASE_ATP_BIND_1"/>
    <property type="match status" value="1"/>
</dbReference>
<evidence type="ECO:0000313" key="19">
    <source>
        <dbReference type="Proteomes" id="UP000249723"/>
    </source>
</evidence>
<evidence type="ECO:0000256" key="5">
    <source>
        <dbReference type="ARBA" id="ARBA00022517"/>
    </source>
</evidence>
<dbReference type="EC" id="3.6.4.13" evidence="4"/>
<evidence type="ECO:0000256" key="1">
    <source>
        <dbReference type="ARBA" id="ARBA00003706"/>
    </source>
</evidence>
<dbReference type="GO" id="GO:0016887">
    <property type="term" value="F:ATP hydrolysis activity"/>
    <property type="evidence" value="ECO:0007669"/>
    <property type="project" value="RHEA"/>
</dbReference>
<feature type="domain" description="Helicase ATP-binding" evidence="15">
    <location>
        <begin position="153"/>
        <end position="330"/>
    </location>
</feature>
<feature type="region of interest" description="Disordered" evidence="14">
    <location>
        <begin position="907"/>
        <end position="1017"/>
    </location>
</feature>
<keyword evidence="6" id="KW-0547">Nucleotide-binding</keyword>
<dbReference type="GO" id="GO:0042254">
    <property type="term" value="P:ribosome biogenesis"/>
    <property type="evidence" value="ECO:0007669"/>
    <property type="project" value="UniProtKB-KW"/>
</dbReference>
<evidence type="ECO:0000256" key="10">
    <source>
        <dbReference type="ARBA" id="ARBA00022884"/>
    </source>
</evidence>
<dbReference type="OrthoDB" id="10261375at2759"/>
<comment type="catalytic activity">
    <reaction evidence="12">
        <text>ATP + H2O = ADP + phosphate + H(+)</text>
        <dbReference type="Rhea" id="RHEA:13065"/>
        <dbReference type="ChEBI" id="CHEBI:15377"/>
        <dbReference type="ChEBI" id="CHEBI:15378"/>
        <dbReference type="ChEBI" id="CHEBI:30616"/>
        <dbReference type="ChEBI" id="CHEBI:43474"/>
        <dbReference type="ChEBI" id="CHEBI:456216"/>
        <dbReference type="EC" id="3.6.4.13"/>
    </reaction>
</comment>
<evidence type="ECO:0000256" key="9">
    <source>
        <dbReference type="ARBA" id="ARBA00022840"/>
    </source>
</evidence>
<dbReference type="Proteomes" id="UP000249723">
    <property type="component" value="Unassembled WGS sequence"/>
</dbReference>
<feature type="domain" description="DEAD-box RNA helicase Q" evidence="17">
    <location>
        <begin position="109"/>
        <end position="137"/>
    </location>
</feature>
<keyword evidence="8" id="KW-0347">Helicase</keyword>
<evidence type="ECO:0000259" key="15">
    <source>
        <dbReference type="PROSITE" id="PS51192"/>
    </source>
</evidence>
<dbReference type="GO" id="GO:0003724">
    <property type="term" value="F:RNA helicase activity"/>
    <property type="evidence" value="ECO:0007669"/>
    <property type="project" value="UniProtKB-EC"/>
</dbReference>
<dbReference type="InterPro" id="IPR014014">
    <property type="entry name" value="RNA_helicase_DEAD_Q_motif"/>
</dbReference>
<dbReference type="GO" id="GO:0003723">
    <property type="term" value="F:RNA binding"/>
    <property type="evidence" value="ECO:0007669"/>
    <property type="project" value="UniProtKB-KW"/>
</dbReference>
<dbReference type="SUPFAM" id="SSF52540">
    <property type="entry name" value="P-loop containing nucleoside triphosphate hydrolases"/>
    <property type="match status" value="1"/>
</dbReference>
<feature type="compositionally biased region" description="Basic residues" evidence="14">
    <location>
        <begin position="395"/>
        <end position="415"/>
    </location>
</feature>
<keyword evidence="7" id="KW-0378">Hydrolase</keyword>
<comment type="function">
    <text evidence="1">ATP-binding RNA helicase involved in the biogenesis of 60S ribosomal subunits and is required for the normal formation of 25S and 5.8S rRNAs.</text>
</comment>
<dbReference type="InterPro" id="IPR000629">
    <property type="entry name" value="RNA-helicase_DEAD-box_CS"/>
</dbReference>
<feature type="region of interest" description="Disordered" evidence="14">
    <location>
        <begin position="385"/>
        <end position="427"/>
    </location>
</feature>
<dbReference type="SMART" id="SM00490">
    <property type="entry name" value="HELICc"/>
    <property type="match status" value="1"/>
</dbReference>
<dbReference type="PANTHER" id="PTHR47959:SF8">
    <property type="entry name" value="RNA HELICASE"/>
    <property type="match status" value="1"/>
</dbReference>
<comment type="subcellular location">
    <subcellularLocation>
        <location evidence="2">Nucleus</location>
    </subcellularLocation>
</comment>
<feature type="compositionally biased region" description="Acidic residues" evidence="14">
    <location>
        <begin position="756"/>
        <end position="765"/>
    </location>
</feature>
<evidence type="ECO:0000313" key="18">
    <source>
        <dbReference type="EMBL" id="SDA00802.1"/>
    </source>
</evidence>
<dbReference type="Pfam" id="PF08147">
    <property type="entry name" value="DBP10CT"/>
    <property type="match status" value="1"/>
</dbReference>
<dbReference type="InterPro" id="IPR050079">
    <property type="entry name" value="DEAD_box_RNA_helicase"/>
</dbReference>
<dbReference type="SMART" id="SM00487">
    <property type="entry name" value="DEXDc"/>
    <property type="match status" value="1"/>
</dbReference>
<feature type="short sequence motif" description="Q motif" evidence="13">
    <location>
        <begin position="109"/>
        <end position="137"/>
    </location>
</feature>
<keyword evidence="5" id="KW-0690">Ribosome biogenesis</keyword>
<feature type="compositionally biased region" description="Acidic residues" evidence="14">
    <location>
        <begin position="723"/>
        <end position="745"/>
    </location>
</feature>
<dbReference type="Gene3D" id="3.40.50.300">
    <property type="entry name" value="P-loop containing nucleotide triphosphate hydrolases"/>
    <property type="match status" value="2"/>
</dbReference>
<reference evidence="19" key="1">
    <citation type="submission" date="2016-10" db="EMBL/GenBank/DDBJ databases">
        <authorList>
            <person name="Jeantristanb JTB J.-T."/>
            <person name="Ricardo R."/>
        </authorList>
    </citation>
    <scope>NUCLEOTIDE SEQUENCE [LARGE SCALE GENOMIC DNA]</scope>
</reference>
<dbReference type="Pfam" id="PF00271">
    <property type="entry name" value="Helicase_C"/>
    <property type="match status" value="1"/>
</dbReference>
<comment type="similarity">
    <text evidence="3">Belongs to the DEAD box helicase family. DDX54/DBP10 subfamily.</text>
</comment>
<dbReference type="PROSITE" id="PS51195">
    <property type="entry name" value="Q_MOTIF"/>
    <property type="match status" value="1"/>
</dbReference>
<feature type="compositionally biased region" description="Basic and acidic residues" evidence="14">
    <location>
        <begin position="713"/>
        <end position="722"/>
    </location>
</feature>
<feature type="domain" description="Helicase C-terminal" evidence="16">
    <location>
        <begin position="426"/>
        <end position="569"/>
    </location>
</feature>
<dbReference type="STRING" id="289078.A0A2X0KFR9"/>
<dbReference type="GO" id="GO:0005524">
    <property type="term" value="F:ATP binding"/>
    <property type="evidence" value="ECO:0007669"/>
    <property type="project" value="UniProtKB-KW"/>
</dbReference>
<name>A0A2X0KFR9_9BASI</name>
<evidence type="ECO:0000256" key="8">
    <source>
        <dbReference type="ARBA" id="ARBA00022806"/>
    </source>
</evidence>
<proteinExistence type="inferred from homology"/>
<dbReference type="Pfam" id="PF00270">
    <property type="entry name" value="DEAD"/>
    <property type="match status" value="1"/>
</dbReference>
<keyword evidence="10" id="KW-0694">RNA-binding</keyword>
<dbReference type="EMBL" id="FMWP01000107">
    <property type="protein sequence ID" value="SDA00802.1"/>
    <property type="molecule type" value="Genomic_DNA"/>
</dbReference>
<dbReference type="PROSITE" id="PS00039">
    <property type="entry name" value="DEAD_ATP_HELICASE"/>
    <property type="match status" value="1"/>
</dbReference>
<dbReference type="AlphaFoldDB" id="A0A2X0KFR9"/>
<dbReference type="InterPro" id="IPR014001">
    <property type="entry name" value="Helicase_ATP-bd"/>
</dbReference>
<dbReference type="InterPro" id="IPR012541">
    <property type="entry name" value="DBP10_C"/>
</dbReference>
<feature type="region of interest" description="Disordered" evidence="14">
    <location>
        <begin position="711"/>
        <end position="797"/>
    </location>
</feature>
<evidence type="ECO:0000259" key="16">
    <source>
        <dbReference type="PROSITE" id="PS51194"/>
    </source>
</evidence>
<keyword evidence="9" id="KW-0067">ATP-binding</keyword>
<dbReference type="CDD" id="cd18787">
    <property type="entry name" value="SF2_C_DEAD"/>
    <property type="match status" value="1"/>
</dbReference>
<evidence type="ECO:0000256" key="11">
    <source>
        <dbReference type="ARBA" id="ARBA00023242"/>
    </source>
</evidence>
<evidence type="ECO:0000256" key="13">
    <source>
        <dbReference type="PROSITE-ProRule" id="PRU00552"/>
    </source>
</evidence>
<sequence length="1017" mass="109646">MNSDSDSDAGIDITSSLLGPIKPKKKQQSDLGKISGTLSKPSTSKGAKASGAKDTSDVFGAPIDLSDAEEDALFASLASLNRSRNLSEGQAVVNSRKDLKSTKGVSGGGSFQALGLPPLLLKALLQRGFTTPTPIQRLALPSILGSAETIVAGKKMFVARDHLCMARTGSGKTLCYLLPLLAQLMTHSTSYGARGLVLVPTRELALQVLKVGKDLARSLKGDGEALRWAMVVGGEGMEEQFNTMAGNPDVVIATPGRLLHLIVEMSLDLRAVQYCVFDEADRLFELGFSEQLHEILHRMPPTRQTLLFSATLPSTLVGFAKAGLQNPKLIRLDVDSKISKDLQMAYLSVKGSEKEAVLLGVLREVIAVPLMTDAQRAVKDDYIEDEDDDAERGRPAWKGKGKGGTHAHDRGKKRKRGDDAEIPNTDGTAVIDPAARQTLVFVATKHHVEYITLLLTEAGYSVSPIYGSMDQTARRLSLARFRAGRTSILVVTDLAARGIDVPGVENVINYDFPNGTRAFVHRVGRTARAGRKGWAFTFVTTAELPRLLDLELFLSRPVRTCPLTLAEGEDVDFSNQIVLGTTPRALLDLDLEALRSMSAHNGQLEVLGNVARRGQKMYERGLSKASAESYRRAKDLERKGYGLATTSGEQASVHPIFGDYLTLSGTNVKDEQSRADLLAKVNLFRPNETVFEVGTRGKTVASQLMKDRRKAMLKSERARALPEEDGEEREEEDRVEMPAEEEEEGGAPPAKRAAVEMDDADEEELAQVFGAPRKRKPQRGAGATYRDPNFYLGYEQEGADTERGYSLTNGESFVAQAAQSQYDVSGRGDTEGTPADATLQRASALRWDRRTKKFVRGDGVGADNKKLVRSESGQKLPASFKSGVFDEWKRKQRISVPKVGEAELQGKTTIAPGGEKKYRHKAGVPKTDRATDKRKGRTVGKPGRLGGAPGGLKTADEIRKERVEKEKRVRRSTQPGKKGRGGASSGGGGGGGSRGGGFSGGRGGRGGGGGGGRGGRR</sequence>
<dbReference type="GO" id="GO:0005829">
    <property type="term" value="C:cytosol"/>
    <property type="evidence" value="ECO:0007669"/>
    <property type="project" value="TreeGrafter"/>
</dbReference>
<dbReference type="InterPro" id="IPR027417">
    <property type="entry name" value="P-loop_NTPase"/>
</dbReference>
<dbReference type="PROSITE" id="PS51194">
    <property type="entry name" value="HELICASE_CTER"/>
    <property type="match status" value="1"/>
</dbReference>
<evidence type="ECO:0000256" key="7">
    <source>
        <dbReference type="ARBA" id="ARBA00022801"/>
    </source>
</evidence>